<dbReference type="PANTHER" id="PTHR43399">
    <property type="entry name" value="SUBTILISIN-RELATED"/>
    <property type="match status" value="1"/>
</dbReference>
<dbReference type="InterPro" id="IPR026444">
    <property type="entry name" value="Secre_tail"/>
</dbReference>
<dbReference type="NCBIfam" id="TIGR04183">
    <property type="entry name" value="Por_Secre_tail"/>
    <property type="match status" value="1"/>
</dbReference>
<dbReference type="InterPro" id="IPR008979">
    <property type="entry name" value="Galactose-bd-like_sf"/>
</dbReference>
<dbReference type="InterPro" id="IPR000209">
    <property type="entry name" value="Peptidase_S8/S53_dom"/>
</dbReference>
<evidence type="ECO:0000313" key="5">
    <source>
        <dbReference type="EMBL" id="MCZ4245034.1"/>
    </source>
</evidence>
<dbReference type="Gene3D" id="2.60.120.380">
    <property type="match status" value="1"/>
</dbReference>
<dbReference type="EMBL" id="JAPWGM010000004">
    <property type="protein sequence ID" value="MCZ4245034.1"/>
    <property type="molecule type" value="Genomic_DNA"/>
</dbReference>
<organism evidence="5 6">
    <name type="scientific">Pedobacter punctiformis</name>
    <dbReference type="NCBI Taxonomy" id="3004097"/>
    <lineage>
        <taxon>Bacteria</taxon>
        <taxon>Pseudomonadati</taxon>
        <taxon>Bacteroidota</taxon>
        <taxon>Sphingobacteriia</taxon>
        <taxon>Sphingobacteriales</taxon>
        <taxon>Sphingobacteriaceae</taxon>
        <taxon>Pedobacter</taxon>
    </lineage>
</organism>
<accession>A0ABT4LAT1</accession>
<dbReference type="SUPFAM" id="SSF49785">
    <property type="entry name" value="Galactose-binding domain-like"/>
    <property type="match status" value="1"/>
</dbReference>
<evidence type="ECO:0000256" key="1">
    <source>
        <dbReference type="ARBA" id="ARBA00011073"/>
    </source>
</evidence>
<evidence type="ECO:0000256" key="2">
    <source>
        <dbReference type="PROSITE-ProRule" id="PRU01240"/>
    </source>
</evidence>
<protein>
    <submittedName>
        <fullName evidence="5">S8 family serine peptidase</fullName>
    </submittedName>
</protein>
<feature type="domain" description="Secretion system C-terminal sorting" evidence="4">
    <location>
        <begin position="849"/>
        <end position="917"/>
    </location>
</feature>
<comment type="similarity">
    <text evidence="1 2">Belongs to the peptidase S8 family.</text>
</comment>
<evidence type="ECO:0000259" key="4">
    <source>
        <dbReference type="Pfam" id="PF18962"/>
    </source>
</evidence>
<dbReference type="InterPro" id="IPR051048">
    <property type="entry name" value="Peptidase_S8/S53_subtilisin"/>
</dbReference>
<dbReference type="PANTHER" id="PTHR43399:SF4">
    <property type="entry name" value="CELL WALL-ASSOCIATED PROTEASE"/>
    <property type="match status" value="1"/>
</dbReference>
<comment type="caution">
    <text evidence="2">Lacks conserved residue(s) required for the propagation of feature annotation.</text>
</comment>
<dbReference type="SUPFAM" id="SSF52743">
    <property type="entry name" value="Subtilisin-like"/>
    <property type="match status" value="1"/>
</dbReference>
<dbReference type="InterPro" id="IPR034058">
    <property type="entry name" value="TagA/B/C/D_pept_dom"/>
</dbReference>
<dbReference type="InterPro" id="IPR036852">
    <property type="entry name" value="Peptidase_S8/S53_dom_sf"/>
</dbReference>
<sequence length="920" mass="101738">MGQVAPNILDKKLQKYALTNEKKLIAVEDSLVLVEFKTALTAQEIAKINPRRQFSANQFIVDSKSLNQLSQDILSKTPSNNLWKASDHLIQKWELGNQKGREQLVRLVFNTFTGVPEYLKQYKLQSINEAYKLIIISMPLADLQSVLNHSEILFADIVQQAKEEIVVSGMDLSAIDVFAVRNKFPDLDGKNITLSLKEGVFDVKDLDLLGKVVPGTNNSADNGHAVIMATLALGSGNSFIHGLGVAPAAKLITADYINLLPDDLKKLSSAKVSVQNHSYGTSIDNTYGIEAQAYDQQVYDADTIVHVFSAGNQGTTKAQSGVYQNIENAANLTGNFKQAKNVLVIGGIGRENVSEALSSKGPAYDGRVKPDVVSSGEDGTSGAAALTSGVVALLQQKYYNLFGKPASSALIKSILVNSADDLGRPHVDYFYGFGKVNALKAVNTIAENRFKKGEVTQGQDFSFPLQVQQTQKELKVTLVWNDLPAPINSVQSIVNHLDISVEDLSGKMILPWVLSTFPHADSLAQVAVRKIDQVNNVQQVSLENLLPGNYIIHVKGRKVTQDKQAFYLAYEMNLPNHFQLTFPGKDDHIFAGANNYIRWENSFENKTGKLSVSYDNGSSWTILSESVNLSAKFFNWFSPAGFTRAILKMEIEGQEFRGNPFIISSPPVLKVGYNCEDGILFHWKPQPLAKDYTLYTIIDNKLIPFTNTTDTMILVKKLPNASSYFALSENGIDFAGLKSYTIDYRTQGVSCYLASLNGDIGNGTIQLSLNIGTTYKLKGFIWEKQIDANTFVTLKEEDVKEGLLNYSTVDTSPRTGIQRYRVTFLTQEGAKIQSNVISINYLKENDLVVYPNPVSTELNVLNGAYDNYSLALFDMLGRKVFEQASNDNNRFNLTRLTSGVYIGVISKNKQQLKKFKVIKN</sequence>
<dbReference type="Proteomes" id="UP001144347">
    <property type="component" value="Unassembled WGS sequence"/>
</dbReference>
<proteinExistence type="inferred from homology"/>
<reference evidence="5" key="1">
    <citation type="submission" date="2022-12" db="EMBL/GenBank/DDBJ databases">
        <title>Genome sequence of HCMS5-2.</title>
        <authorList>
            <person name="Woo H."/>
        </authorList>
    </citation>
    <scope>NUCLEOTIDE SEQUENCE</scope>
    <source>
        <strain evidence="5">HCMS5-2</strain>
    </source>
</reference>
<dbReference type="Pfam" id="PF18962">
    <property type="entry name" value="Por_Secre_tail"/>
    <property type="match status" value="1"/>
</dbReference>
<name>A0ABT4LAT1_9SPHI</name>
<gene>
    <name evidence="5" type="ORF">O0955_13555</name>
</gene>
<dbReference type="Pfam" id="PF00082">
    <property type="entry name" value="Peptidase_S8"/>
    <property type="match status" value="1"/>
</dbReference>
<dbReference type="PROSITE" id="PS51892">
    <property type="entry name" value="SUBTILASE"/>
    <property type="match status" value="1"/>
</dbReference>
<feature type="domain" description="Peptidase S8/S53" evidence="3">
    <location>
        <begin position="211"/>
        <end position="434"/>
    </location>
</feature>
<evidence type="ECO:0000313" key="6">
    <source>
        <dbReference type="Proteomes" id="UP001144347"/>
    </source>
</evidence>
<dbReference type="CDD" id="cd04842">
    <property type="entry name" value="Peptidases_S8_Kp43_protease"/>
    <property type="match status" value="1"/>
</dbReference>
<evidence type="ECO:0000259" key="3">
    <source>
        <dbReference type="Pfam" id="PF00082"/>
    </source>
</evidence>
<dbReference type="RefSeq" id="WP_269428086.1">
    <property type="nucleotide sequence ID" value="NZ_JAPWGM010000004.1"/>
</dbReference>
<dbReference type="Gene3D" id="3.40.50.200">
    <property type="entry name" value="Peptidase S8/S53 domain"/>
    <property type="match status" value="1"/>
</dbReference>
<comment type="caution">
    <text evidence="5">The sequence shown here is derived from an EMBL/GenBank/DDBJ whole genome shotgun (WGS) entry which is preliminary data.</text>
</comment>
<keyword evidence="6" id="KW-1185">Reference proteome</keyword>